<sequence>MLVLALACGASLLLAAPQPIDAQSRKTPTAQVEVSKRATSLPGPRYAWVPMPAQLEAEFDRRVQDPNLRTRLQAALDKALQAKGYRRSDDLRQADVAVAYRVGVRDVQQATVRDTKGPSAANASALECTRDGCSQIVVQSANGTPKIRVDTVDSVEGGLMVEVLQPNDIRVLWRSLYRGSVRAGKAGKVDLDAVARQTLAELPRAP</sequence>
<evidence type="ECO:0000313" key="3">
    <source>
        <dbReference type="EMBL" id="GAA5072083.1"/>
    </source>
</evidence>
<gene>
    <name evidence="3" type="ORF">GCM10025759_11660</name>
</gene>
<keyword evidence="4" id="KW-1185">Reference proteome</keyword>
<feature type="signal peptide" evidence="1">
    <location>
        <begin position="1"/>
        <end position="22"/>
    </location>
</feature>
<proteinExistence type="predicted"/>
<evidence type="ECO:0000256" key="1">
    <source>
        <dbReference type="SAM" id="SignalP"/>
    </source>
</evidence>
<name>A0ABP9L8Q6_9GAMM</name>
<organism evidence="3 4">
    <name type="scientific">Lysobacter panacisoli</name>
    <dbReference type="NCBI Taxonomy" id="1255263"/>
    <lineage>
        <taxon>Bacteria</taxon>
        <taxon>Pseudomonadati</taxon>
        <taxon>Pseudomonadota</taxon>
        <taxon>Gammaproteobacteria</taxon>
        <taxon>Lysobacterales</taxon>
        <taxon>Lysobacteraceae</taxon>
        <taxon>Lysobacter</taxon>
    </lineage>
</organism>
<dbReference type="Gene3D" id="3.30.160.670">
    <property type="match status" value="1"/>
</dbReference>
<protein>
    <recommendedName>
        <fullName evidence="2">DUF4136 domain-containing protein</fullName>
    </recommendedName>
</protein>
<evidence type="ECO:0000259" key="2">
    <source>
        <dbReference type="Pfam" id="PF13590"/>
    </source>
</evidence>
<dbReference type="Proteomes" id="UP001501083">
    <property type="component" value="Unassembled WGS sequence"/>
</dbReference>
<keyword evidence="1" id="KW-0732">Signal</keyword>
<feature type="domain" description="DUF4136" evidence="2">
    <location>
        <begin position="45"/>
        <end position="201"/>
    </location>
</feature>
<comment type="caution">
    <text evidence="3">The sequence shown here is derived from an EMBL/GenBank/DDBJ whole genome shotgun (WGS) entry which is preliminary data.</text>
</comment>
<dbReference type="InterPro" id="IPR025411">
    <property type="entry name" value="DUF4136"/>
</dbReference>
<dbReference type="Pfam" id="PF13590">
    <property type="entry name" value="DUF4136"/>
    <property type="match status" value="1"/>
</dbReference>
<accession>A0ABP9L8Q6</accession>
<dbReference type="EMBL" id="BAABKY010000002">
    <property type="protein sequence ID" value="GAA5072083.1"/>
    <property type="molecule type" value="Genomic_DNA"/>
</dbReference>
<reference evidence="4" key="1">
    <citation type="journal article" date="2019" name="Int. J. Syst. Evol. Microbiol.">
        <title>The Global Catalogue of Microorganisms (GCM) 10K type strain sequencing project: providing services to taxonomists for standard genome sequencing and annotation.</title>
        <authorList>
            <consortium name="The Broad Institute Genomics Platform"/>
            <consortium name="The Broad Institute Genome Sequencing Center for Infectious Disease"/>
            <person name="Wu L."/>
            <person name="Ma J."/>
        </authorList>
    </citation>
    <scope>NUCLEOTIDE SEQUENCE [LARGE SCALE GENOMIC DNA]</scope>
    <source>
        <strain evidence="4">JCM 19212</strain>
    </source>
</reference>
<feature type="chain" id="PRO_5045157275" description="DUF4136 domain-containing protein" evidence="1">
    <location>
        <begin position="23"/>
        <end position="206"/>
    </location>
</feature>
<evidence type="ECO:0000313" key="4">
    <source>
        <dbReference type="Proteomes" id="UP001501083"/>
    </source>
</evidence>